<comment type="subcellular location">
    <subcellularLocation>
        <location evidence="11">Cytoplasm</location>
    </subcellularLocation>
</comment>
<evidence type="ECO:0000256" key="14">
    <source>
        <dbReference type="PIRSR" id="PIRSR000112-3"/>
    </source>
</evidence>
<keyword evidence="5 11" id="KW-0521">NADP</keyword>
<organism evidence="15 16">
    <name type="scientific">Candidatus Methanoplasma termitum</name>
    <dbReference type="NCBI Taxonomy" id="1577791"/>
    <lineage>
        <taxon>Archaea</taxon>
        <taxon>Methanobacteriati</taxon>
        <taxon>Thermoplasmatota</taxon>
        <taxon>Thermoplasmata</taxon>
        <taxon>Methanomassiliicoccales</taxon>
        <taxon>Methanomassiliicoccaceae</taxon>
        <taxon>Candidatus Methanoplasma</taxon>
    </lineage>
</organism>
<comment type="caution">
    <text evidence="11">Lacks conserved residue(s) required for the propagation of feature annotation.</text>
</comment>
<dbReference type="EMBL" id="CP010070">
    <property type="protein sequence ID" value="AIZ56175.1"/>
    <property type="molecule type" value="Genomic_DNA"/>
</dbReference>
<dbReference type="GO" id="GO:0106358">
    <property type="term" value="F:glycerol-1-phosphate dehydrogenase (NADP+) activity"/>
    <property type="evidence" value="ECO:0007669"/>
    <property type="project" value="RHEA"/>
</dbReference>
<evidence type="ECO:0000256" key="9">
    <source>
        <dbReference type="ARBA" id="ARBA00023209"/>
    </source>
</evidence>
<feature type="binding site" evidence="13">
    <location>
        <position position="126"/>
    </location>
    <ligand>
        <name>glycerol</name>
        <dbReference type="ChEBI" id="CHEBI:17754"/>
    </ligand>
</feature>
<dbReference type="UniPathway" id="UPA00940"/>
<dbReference type="Pfam" id="PF13685">
    <property type="entry name" value="Fe-ADH_2"/>
    <property type="match status" value="1"/>
</dbReference>
<dbReference type="EC" id="1.1.1.261" evidence="11"/>
<feature type="binding site" evidence="11">
    <location>
        <position position="173"/>
    </location>
    <ligand>
        <name>substrate</name>
    </ligand>
</feature>
<dbReference type="InterPro" id="IPR032837">
    <property type="entry name" value="G1PDH"/>
</dbReference>
<evidence type="ECO:0000256" key="10">
    <source>
        <dbReference type="ARBA" id="ARBA00023264"/>
    </source>
</evidence>
<evidence type="ECO:0000256" key="12">
    <source>
        <dbReference type="PIRSR" id="PIRSR000112-1"/>
    </source>
</evidence>
<feature type="binding site" evidence="11">
    <location>
        <position position="253"/>
    </location>
    <ligand>
        <name>Zn(2+)</name>
        <dbReference type="ChEBI" id="CHEBI:29105"/>
        <note>catalytic</note>
    </ligand>
</feature>
<dbReference type="InterPro" id="IPR023002">
    <property type="entry name" value="G1P_dehydrogenase_arc"/>
</dbReference>
<dbReference type="KEGG" id="mear:Mpt1_c02750"/>
<dbReference type="GO" id="GO:0006650">
    <property type="term" value="P:glycerophospholipid metabolic process"/>
    <property type="evidence" value="ECO:0007669"/>
    <property type="project" value="UniProtKB-UniRule"/>
</dbReference>
<dbReference type="SUPFAM" id="SSF56796">
    <property type="entry name" value="Dehydroquinate synthase-like"/>
    <property type="match status" value="1"/>
</dbReference>
<proteinExistence type="inferred from homology"/>
<dbReference type="NCBIfam" id="NF002022">
    <property type="entry name" value="PRK00843.1"/>
    <property type="match status" value="1"/>
</dbReference>
<comment type="cofactor">
    <cofactor evidence="11 12">
        <name>Zn(2+)</name>
        <dbReference type="ChEBI" id="CHEBI:29105"/>
    </cofactor>
    <text evidence="11 12">Binds 1 zinc ion per subunit.</text>
</comment>
<accession>A0A0A7LAK4</accession>
<comment type="pathway">
    <text evidence="11">Membrane lipid metabolism; glycerophospholipid metabolism.</text>
</comment>
<comment type="similarity">
    <text evidence="11">Belongs to the glycerol-1-phosphate dehydrogenase family.</text>
</comment>
<dbReference type="HAMAP" id="MF_00497_A">
    <property type="entry name" value="G1P_dehydrogenase_A"/>
    <property type="match status" value="1"/>
</dbReference>
<dbReference type="STRING" id="1577791.Mpt1_c02750"/>
<dbReference type="RefSeq" id="WP_148305793.1">
    <property type="nucleotide sequence ID" value="NZ_CP010070.1"/>
</dbReference>
<keyword evidence="8 11" id="KW-0443">Lipid metabolism</keyword>
<keyword evidence="2 11" id="KW-0444">Lipid biosynthesis</keyword>
<dbReference type="PIRSF" id="PIRSF000112">
    <property type="entry name" value="Glycerol_dehydrogenase"/>
    <property type="match status" value="1"/>
</dbReference>
<evidence type="ECO:0000256" key="2">
    <source>
        <dbReference type="ARBA" id="ARBA00022516"/>
    </source>
</evidence>
<keyword evidence="7 11" id="KW-0520">NAD</keyword>
<dbReference type="CDD" id="cd08173">
    <property type="entry name" value="Gro1PDH"/>
    <property type="match status" value="1"/>
</dbReference>
<dbReference type="Gene3D" id="3.40.50.1970">
    <property type="match status" value="1"/>
</dbReference>
<evidence type="ECO:0000313" key="15">
    <source>
        <dbReference type="EMBL" id="AIZ56175.1"/>
    </source>
</evidence>
<evidence type="ECO:0000256" key="7">
    <source>
        <dbReference type="ARBA" id="ARBA00023027"/>
    </source>
</evidence>
<evidence type="ECO:0000256" key="4">
    <source>
        <dbReference type="ARBA" id="ARBA00022833"/>
    </source>
</evidence>
<reference evidence="15 16" key="1">
    <citation type="journal article" date="2014" name="Appl. Environ. Microbiol.">
        <title>Comparative Genome Analysis of 'Candidatus Methanoplasma termitum' Indicates a New Mode of Energy Metabolism in the Seventh Order of Methanogens.</title>
        <authorList>
            <person name="Lang K."/>
            <person name="Schuldes J."/>
            <person name="Klingl A."/>
            <person name="Poehlein A."/>
            <person name="Daniel R."/>
            <person name="Brune A."/>
        </authorList>
    </citation>
    <scope>NUCLEOTIDE SEQUENCE [LARGE SCALE GENOMIC DNA]</scope>
    <source>
        <strain evidence="16">Mpt1</strain>
    </source>
</reference>
<evidence type="ECO:0000256" key="11">
    <source>
        <dbReference type="HAMAP-Rule" id="MF_00497"/>
    </source>
</evidence>
<gene>
    <name evidence="11 15" type="primary">egsA</name>
    <name evidence="15" type="ORF">Mpt1_c02750</name>
</gene>
<dbReference type="GO" id="GO:0046872">
    <property type="term" value="F:metal ion binding"/>
    <property type="evidence" value="ECO:0007669"/>
    <property type="project" value="UniProtKB-KW"/>
</dbReference>
<evidence type="ECO:0000256" key="1">
    <source>
        <dbReference type="ARBA" id="ARBA00022490"/>
    </source>
</evidence>
<feature type="binding site" evidence="11 14">
    <location>
        <begin position="99"/>
        <end position="103"/>
    </location>
    <ligand>
        <name>NAD(+)</name>
        <dbReference type="ChEBI" id="CHEBI:57540"/>
    </ligand>
</feature>
<keyword evidence="3 11" id="KW-0479">Metal-binding</keyword>
<dbReference type="Gene3D" id="1.20.1090.10">
    <property type="entry name" value="Dehydroquinate synthase-like - alpha domain"/>
    <property type="match status" value="1"/>
</dbReference>
<keyword evidence="4 11" id="KW-0862">Zinc</keyword>
<keyword evidence="6 11" id="KW-0560">Oxidoreductase</keyword>
<dbReference type="HOGENOM" id="CLU_038362_0_0_2"/>
<dbReference type="GO" id="GO:0008654">
    <property type="term" value="P:phospholipid biosynthetic process"/>
    <property type="evidence" value="ECO:0007669"/>
    <property type="project" value="UniProtKB-KW"/>
</dbReference>
<keyword evidence="16" id="KW-1185">Reference proteome</keyword>
<keyword evidence="9 11" id="KW-0594">Phospholipid biosynthesis</keyword>
<comment type="catalytic activity">
    <reaction evidence="11">
        <text>sn-glycerol 1-phosphate + NADP(+) = dihydroxyacetone phosphate + NADPH + H(+)</text>
        <dbReference type="Rhea" id="RHEA:21416"/>
        <dbReference type="ChEBI" id="CHEBI:15378"/>
        <dbReference type="ChEBI" id="CHEBI:57642"/>
        <dbReference type="ChEBI" id="CHEBI:57685"/>
        <dbReference type="ChEBI" id="CHEBI:57783"/>
        <dbReference type="ChEBI" id="CHEBI:58349"/>
        <dbReference type="EC" id="1.1.1.261"/>
    </reaction>
</comment>
<feature type="binding site" evidence="12">
    <location>
        <position position="173"/>
    </location>
    <ligand>
        <name>glycerol</name>
        <dbReference type="ChEBI" id="CHEBI:17754"/>
    </ligand>
</feature>
<evidence type="ECO:0000313" key="16">
    <source>
        <dbReference type="Proteomes" id="UP000030787"/>
    </source>
</evidence>
<dbReference type="PANTHER" id="PTHR43616">
    <property type="entry name" value="GLYCEROL DEHYDROGENASE"/>
    <property type="match status" value="1"/>
</dbReference>
<evidence type="ECO:0000256" key="3">
    <source>
        <dbReference type="ARBA" id="ARBA00022723"/>
    </source>
</evidence>
<dbReference type="InterPro" id="IPR016205">
    <property type="entry name" value="Glycerol_DH"/>
</dbReference>
<dbReference type="PANTHER" id="PTHR43616:SF5">
    <property type="entry name" value="GLYCEROL DEHYDROGENASE 1"/>
    <property type="match status" value="1"/>
</dbReference>
<feature type="binding site" evidence="12">
    <location>
        <position position="269"/>
    </location>
    <ligand>
        <name>glycerol</name>
        <dbReference type="ChEBI" id="CHEBI:17754"/>
    </ligand>
</feature>
<feature type="binding site" evidence="11">
    <location>
        <position position="126"/>
    </location>
    <ligand>
        <name>substrate</name>
    </ligand>
</feature>
<dbReference type="GO" id="GO:0005737">
    <property type="term" value="C:cytoplasm"/>
    <property type="evidence" value="ECO:0007669"/>
    <property type="project" value="UniProtKB-SubCell"/>
</dbReference>
<evidence type="ECO:0000256" key="5">
    <source>
        <dbReference type="ARBA" id="ARBA00022857"/>
    </source>
</evidence>
<name>A0A0A7LAK4_9ARCH</name>
<keyword evidence="10 11" id="KW-1208">Phospholipid metabolism</keyword>
<protein>
    <recommendedName>
        <fullName evidence="11">Glycerol-1-phosphate dehydrogenase [NAD(P)+]</fullName>
        <shortName evidence="11">G1P dehydrogenase</shortName>
        <shortName evidence="11">G1PDH</shortName>
        <ecNumber evidence="11">1.1.1.261</ecNumber>
    </recommendedName>
    <alternativeName>
        <fullName evidence="11">Enantiomeric glycerophosphate synthase</fullName>
    </alternativeName>
    <alternativeName>
        <fullName evidence="11">sn-glycerol-1-phosphate dehydrogenase</fullName>
    </alternativeName>
</protein>
<keyword evidence="1 11" id="KW-0963">Cytoplasm</keyword>
<evidence type="ECO:0000256" key="8">
    <source>
        <dbReference type="ARBA" id="ARBA00023098"/>
    </source>
</evidence>
<evidence type="ECO:0000256" key="6">
    <source>
        <dbReference type="ARBA" id="ARBA00023002"/>
    </source>
</evidence>
<dbReference type="GeneID" id="24817946"/>
<dbReference type="GO" id="GO:0106357">
    <property type="term" value="F:glycerol-1-phosphate dehydrogenase (NAD+) activity"/>
    <property type="evidence" value="ECO:0007669"/>
    <property type="project" value="RHEA"/>
</dbReference>
<comment type="function">
    <text evidence="11">Catalyzes the NAD(P)H-dependent reduction of dihydroxyacetonephosphate (DHAP or glycerone phosphate) to glycerol 1-phosphate (G1P). The G1P thus generated is used as the glycerophosphate backbone of phospholipids in the cellular membranes of Archaea.</text>
</comment>
<dbReference type="Proteomes" id="UP000030787">
    <property type="component" value="Chromosome"/>
</dbReference>
<feature type="binding site" evidence="11">
    <location>
        <position position="257"/>
    </location>
    <ligand>
        <name>substrate</name>
    </ligand>
</feature>
<feature type="binding site" evidence="11 14">
    <location>
        <position position="130"/>
    </location>
    <ligand>
        <name>NAD(+)</name>
        <dbReference type="ChEBI" id="CHEBI:57540"/>
    </ligand>
</feature>
<dbReference type="AlphaFoldDB" id="A0A0A7LAK4"/>
<feature type="binding site" evidence="12">
    <location>
        <position position="253"/>
    </location>
    <ligand>
        <name>glycerol</name>
        <dbReference type="ChEBI" id="CHEBI:17754"/>
    </ligand>
</feature>
<feature type="binding site" evidence="11">
    <location>
        <position position="269"/>
    </location>
    <ligand>
        <name>Zn(2+)</name>
        <dbReference type="ChEBI" id="CHEBI:29105"/>
        <note>catalytic</note>
    </ligand>
</feature>
<evidence type="ECO:0000256" key="13">
    <source>
        <dbReference type="PIRSR" id="PIRSR000112-2"/>
    </source>
</evidence>
<comment type="catalytic activity">
    <reaction evidence="11">
        <text>sn-glycerol 1-phosphate + NAD(+) = dihydroxyacetone phosphate + NADH + H(+)</text>
        <dbReference type="Rhea" id="RHEA:21412"/>
        <dbReference type="ChEBI" id="CHEBI:15378"/>
        <dbReference type="ChEBI" id="CHEBI:57540"/>
        <dbReference type="ChEBI" id="CHEBI:57642"/>
        <dbReference type="ChEBI" id="CHEBI:57685"/>
        <dbReference type="ChEBI" id="CHEBI:57945"/>
        <dbReference type="EC" id="1.1.1.261"/>
    </reaction>
</comment>
<sequence>MSDFTKNKAMEFPRIVDIGHDAIENVADVCDKLKFGNSGMIITGTETYRAAAKRIEDMVSERRSISTFQTTNATFDNIEKAEKAAREQNAAFLLAVGGGSKIDIAKMVAKKIDIPFLSIPTSAAHDGIASDRASIKSEKESFSVSAVSPIGIIADSKVINEAPYRYLAAGCADVLCNLTALNDWEFSSRISDEKISSSAEIIARHAAEEIISNCNYIKPGIEESVWLVLKTIVASGVSMLIAGSSRPTSGSEHMFSHALDVIRPDTALHGEQCGVGAIMMMKLQGGNWERIRDTLKTIGAPTTGKQLGFTDEEIIRALVMAREMRKERFTILGDRGLTKAAAERVARSTGVI</sequence>
<feature type="binding site" evidence="11">
    <location>
        <position position="173"/>
    </location>
    <ligand>
        <name>Zn(2+)</name>
        <dbReference type="ChEBI" id="CHEBI:29105"/>
        <note>catalytic</note>
    </ligand>
</feature>